<evidence type="ECO:0000313" key="9">
    <source>
        <dbReference type="Proteomes" id="UP000293638"/>
    </source>
</evidence>
<evidence type="ECO:0000313" key="8">
    <source>
        <dbReference type="EMBL" id="RZS91138.1"/>
    </source>
</evidence>
<feature type="domain" description="Alpha-L-rhamnosidase six-hairpin glycosidase" evidence="6">
    <location>
        <begin position="312"/>
        <end position="666"/>
    </location>
</feature>
<comment type="catalytic activity">
    <reaction evidence="1">
        <text>Hydrolysis of terminal non-reducing alpha-L-rhamnose residues in alpha-L-rhamnosides.</text>
        <dbReference type="EC" id="3.2.1.40"/>
    </reaction>
</comment>
<dbReference type="InterPro" id="IPR035398">
    <property type="entry name" value="Bac_rhamnosid_C"/>
</dbReference>
<dbReference type="GO" id="GO:0005975">
    <property type="term" value="P:carbohydrate metabolic process"/>
    <property type="evidence" value="ECO:0007669"/>
    <property type="project" value="InterPro"/>
</dbReference>
<dbReference type="PIRSF" id="PIRSF010631">
    <property type="entry name" value="A-rhamnsds"/>
    <property type="match status" value="1"/>
</dbReference>
<dbReference type="Pfam" id="PF05592">
    <property type="entry name" value="Bac_rhamnosid"/>
    <property type="match status" value="1"/>
</dbReference>
<dbReference type="AlphaFoldDB" id="A0A4Q7NW65"/>
<evidence type="ECO:0000256" key="1">
    <source>
        <dbReference type="ARBA" id="ARBA00001445"/>
    </source>
</evidence>
<dbReference type="Pfam" id="PF08531">
    <property type="entry name" value="Bac_rhamnosid_N"/>
    <property type="match status" value="1"/>
</dbReference>
<dbReference type="Pfam" id="PF17390">
    <property type="entry name" value="Bac_rhamnosid_C"/>
    <property type="match status" value="1"/>
</dbReference>
<dbReference type="InterPro" id="IPR013737">
    <property type="entry name" value="Bac_rhamnosid_N"/>
</dbReference>
<dbReference type="InterPro" id="IPR035396">
    <property type="entry name" value="Bac_rhamnosid6H"/>
</dbReference>
<dbReference type="OrthoDB" id="9761045at2"/>
<dbReference type="Pfam" id="PF17389">
    <property type="entry name" value="Bac_rhamnosid6H"/>
    <property type="match status" value="1"/>
</dbReference>
<evidence type="ECO:0000259" key="5">
    <source>
        <dbReference type="Pfam" id="PF08531"/>
    </source>
</evidence>
<reference evidence="8 9" key="1">
    <citation type="submission" date="2019-02" db="EMBL/GenBank/DDBJ databases">
        <title>Genomic Encyclopedia of Type Strains, Phase IV (KMG-IV): sequencing the most valuable type-strain genomes for metagenomic binning, comparative biology and taxonomic classification.</title>
        <authorList>
            <person name="Goeker M."/>
        </authorList>
    </citation>
    <scope>NUCLEOTIDE SEQUENCE [LARGE SCALE GENOMIC DNA]</scope>
    <source>
        <strain evidence="8 9">DSM 45622</strain>
    </source>
</reference>
<dbReference type="InterPro" id="IPR016007">
    <property type="entry name" value="Alpha_rhamnosid"/>
</dbReference>
<keyword evidence="9" id="KW-1185">Reference proteome</keyword>
<feature type="domain" description="Bacterial alpha-L-rhamnosidase N-terminal" evidence="5">
    <location>
        <begin position="33"/>
        <end position="200"/>
    </location>
</feature>
<dbReference type="RefSeq" id="WP_130491244.1">
    <property type="nucleotide sequence ID" value="NZ_SGXD01000001.1"/>
</dbReference>
<feature type="domain" description="Alpha-L-rhamnosidase concanavalin-like" evidence="4">
    <location>
        <begin position="211"/>
        <end position="307"/>
    </location>
</feature>
<name>A0A4Q7NW65_9ACTN</name>
<keyword evidence="3" id="KW-0378">Hydrolase</keyword>
<dbReference type="Gene3D" id="1.50.10.10">
    <property type="match status" value="1"/>
</dbReference>
<dbReference type="SUPFAM" id="SSF48208">
    <property type="entry name" value="Six-hairpin glycosidases"/>
    <property type="match status" value="1"/>
</dbReference>
<dbReference type="EMBL" id="SGXD01000001">
    <property type="protein sequence ID" value="RZS91138.1"/>
    <property type="molecule type" value="Genomic_DNA"/>
</dbReference>
<dbReference type="InterPro" id="IPR008928">
    <property type="entry name" value="6-hairpin_glycosidase_sf"/>
</dbReference>
<dbReference type="PANTHER" id="PTHR33307:SF6">
    <property type="entry name" value="ALPHA-RHAMNOSIDASE (EUROFUNG)-RELATED"/>
    <property type="match status" value="1"/>
</dbReference>
<sequence>MQWLAAMITPAQELAAAPILRTEFALEAGHGPVASALLSASSFGIFEATVNGVPVSDEVLSPGWSSYEWRVRFRTYDVTRLLRPRSVLGILLGNGWYRGRLGWTGARCVYGDRLGAIAQLDVTFADGHVQTVLTSDAWLAGPSEITSDDLYDGQTVDARRRDRNWTRPGADLSTWAPVEVLPFDTSRLTPYVGPPVRRQETLAPTRVWTSPAGNTLFDFGQNLVGWLRLEVRGSAGTEIAVRHAEVLENGELAVRPLRSAQATDRYVLSGELDVFEPTLTFHGFRFAEISGWNGDLDSRSVEAVVVHSDLARTGYFTCSDPLLNQLHSNVVWGLKGNFLDLPTDCPQRDERLGWTGDIAVFAPSAAFLFDVREFLRDWLHDLSAEQSAAGGRVPYVVPDALKLLPEAATDFAHESTAIWGDAAVWVPWSLWLAYGDRQVLQEQYTSMASHARRVESLLSPSGLWDSGFQFGDWLDPQAPPNDPFTARADSSVVATACAYRTARIVSEAAALLGDSEDSRRFAHLSERLRAAFRLHYVRHDGTVTSDAPTVYALAIAFGLLDEETSRLAGERLAQLVAENGFRVATGFAGTAYVTDALTVTGHLTEAYRLLLETECPSWLYPVTMGATTIWERWDSMLPDGTVNPGEMTSFNHYALGAVADWIHRVVGGIAPLQPGYSRVLIAPRPGGGLTWAESSLETPHGRVRVRWEQGQDEVTVHATIPPGVAGLIDLPGRQKEEVGDGTHRRTFRPQDMVIAGEAP</sequence>
<evidence type="ECO:0000256" key="2">
    <source>
        <dbReference type="ARBA" id="ARBA00012652"/>
    </source>
</evidence>
<accession>A0A4Q7NW65</accession>
<dbReference type="InterPro" id="IPR012341">
    <property type="entry name" value="6hp_glycosidase-like_sf"/>
</dbReference>
<dbReference type="PANTHER" id="PTHR33307">
    <property type="entry name" value="ALPHA-RHAMNOSIDASE (EUROFUNG)"/>
    <property type="match status" value="1"/>
</dbReference>
<gene>
    <name evidence="8" type="ORF">EV189_0372</name>
</gene>
<evidence type="ECO:0000256" key="3">
    <source>
        <dbReference type="ARBA" id="ARBA00022801"/>
    </source>
</evidence>
<organism evidence="8 9">
    <name type="scientific">Motilibacter rhizosphaerae</name>
    <dbReference type="NCBI Taxonomy" id="598652"/>
    <lineage>
        <taxon>Bacteria</taxon>
        <taxon>Bacillati</taxon>
        <taxon>Actinomycetota</taxon>
        <taxon>Actinomycetes</taxon>
        <taxon>Motilibacterales</taxon>
        <taxon>Motilibacteraceae</taxon>
        <taxon>Motilibacter</taxon>
    </lineage>
</organism>
<evidence type="ECO:0000259" key="7">
    <source>
        <dbReference type="Pfam" id="PF17390"/>
    </source>
</evidence>
<protein>
    <recommendedName>
        <fullName evidence="2">alpha-L-rhamnosidase</fullName>
        <ecNumber evidence="2">3.2.1.40</ecNumber>
    </recommendedName>
</protein>
<dbReference type="EC" id="3.2.1.40" evidence="2"/>
<evidence type="ECO:0000259" key="4">
    <source>
        <dbReference type="Pfam" id="PF05592"/>
    </source>
</evidence>
<dbReference type="Gene3D" id="2.60.420.10">
    <property type="entry name" value="Maltose phosphorylase, domain 3"/>
    <property type="match status" value="1"/>
</dbReference>
<dbReference type="Proteomes" id="UP000293638">
    <property type="component" value="Unassembled WGS sequence"/>
</dbReference>
<feature type="domain" description="Alpha-L-rhamnosidase C-terminal" evidence="7">
    <location>
        <begin position="668"/>
        <end position="741"/>
    </location>
</feature>
<comment type="caution">
    <text evidence="8">The sequence shown here is derived from an EMBL/GenBank/DDBJ whole genome shotgun (WGS) entry which is preliminary data.</text>
</comment>
<evidence type="ECO:0000259" key="6">
    <source>
        <dbReference type="Pfam" id="PF17389"/>
    </source>
</evidence>
<dbReference type="GO" id="GO:0030596">
    <property type="term" value="F:alpha-L-rhamnosidase activity"/>
    <property type="evidence" value="ECO:0007669"/>
    <property type="project" value="UniProtKB-EC"/>
</dbReference>
<dbReference type="Gene3D" id="2.60.120.260">
    <property type="entry name" value="Galactose-binding domain-like"/>
    <property type="match status" value="2"/>
</dbReference>
<proteinExistence type="predicted"/>
<dbReference type="InterPro" id="IPR008902">
    <property type="entry name" value="Rhamnosid_concanavalin"/>
</dbReference>